<feature type="compositionally biased region" description="Low complexity" evidence="3">
    <location>
        <begin position="249"/>
        <end position="258"/>
    </location>
</feature>
<feature type="compositionally biased region" description="Gly residues" evidence="3">
    <location>
        <begin position="239"/>
        <end position="248"/>
    </location>
</feature>
<feature type="domain" description="Response regulatory" evidence="4">
    <location>
        <begin position="4"/>
        <end position="120"/>
    </location>
</feature>
<protein>
    <submittedName>
        <fullName evidence="5">Response regulator</fullName>
    </submittedName>
</protein>
<dbReference type="SMART" id="SM00448">
    <property type="entry name" value="REC"/>
    <property type="match status" value="1"/>
</dbReference>
<dbReference type="SUPFAM" id="SSF47384">
    <property type="entry name" value="Homodimeric domain of signal transducing histidine kinase"/>
    <property type="match status" value="1"/>
</dbReference>
<dbReference type="AlphaFoldDB" id="A0A538TIK9"/>
<dbReference type="PROSITE" id="PS50110">
    <property type="entry name" value="RESPONSE_REGULATORY"/>
    <property type="match status" value="1"/>
</dbReference>
<feature type="region of interest" description="Disordered" evidence="3">
    <location>
        <begin position="226"/>
        <end position="274"/>
    </location>
</feature>
<keyword evidence="1 2" id="KW-0597">Phosphoprotein</keyword>
<evidence type="ECO:0000313" key="5">
    <source>
        <dbReference type="EMBL" id="TMQ63443.1"/>
    </source>
</evidence>
<proteinExistence type="predicted"/>
<feature type="compositionally biased region" description="Low complexity" evidence="3">
    <location>
        <begin position="228"/>
        <end position="238"/>
    </location>
</feature>
<dbReference type="InterPro" id="IPR011006">
    <property type="entry name" value="CheY-like_superfamily"/>
</dbReference>
<dbReference type="EMBL" id="VBOZ01000031">
    <property type="protein sequence ID" value="TMQ63443.1"/>
    <property type="molecule type" value="Genomic_DNA"/>
</dbReference>
<name>A0A538TIK9_UNCEI</name>
<dbReference type="Pfam" id="PF00512">
    <property type="entry name" value="HisKA"/>
    <property type="match status" value="1"/>
</dbReference>
<dbReference type="Gene3D" id="3.40.50.2300">
    <property type="match status" value="1"/>
</dbReference>
<dbReference type="InterPro" id="IPR050595">
    <property type="entry name" value="Bact_response_regulator"/>
</dbReference>
<dbReference type="InterPro" id="IPR003661">
    <property type="entry name" value="HisK_dim/P_dom"/>
</dbReference>
<dbReference type="InterPro" id="IPR036097">
    <property type="entry name" value="HisK_dim/P_sf"/>
</dbReference>
<dbReference type="Gene3D" id="1.10.287.130">
    <property type="match status" value="1"/>
</dbReference>
<evidence type="ECO:0000256" key="1">
    <source>
        <dbReference type="ARBA" id="ARBA00022553"/>
    </source>
</evidence>
<dbReference type="GO" id="GO:0000155">
    <property type="term" value="F:phosphorelay sensor kinase activity"/>
    <property type="evidence" value="ECO:0007669"/>
    <property type="project" value="InterPro"/>
</dbReference>
<sequence length="274" mass="29690">MPHHLLLVDDEAHNRKLLRMVLRQGEYEFLEAENGNQALEILEKQKIDLILLDLMMPSPNGFDVLLAVKKNDRLRDIPVLVASASTAPDDIERSLTLGAADYFMKPLTEWDIRFQLPIKVRNALAVNQASEERLRAERMKAVSAMAVALNHEINNPLQVIQGNAQLLFVHPGLPPETRDKVARIRAATETIAGLTHRIAALRDIVTVEYPAGNKTTVPMVNFKASPDGGAAKGQEAGKGQAGIGGGPAKGAPEAKGPETNPAVKSPESGRSSPE</sequence>
<dbReference type="CDD" id="cd00082">
    <property type="entry name" value="HisKA"/>
    <property type="match status" value="1"/>
</dbReference>
<feature type="modified residue" description="4-aspartylphosphate" evidence="2">
    <location>
        <position position="53"/>
    </location>
</feature>
<dbReference type="PANTHER" id="PTHR44591:SF3">
    <property type="entry name" value="RESPONSE REGULATORY DOMAIN-CONTAINING PROTEIN"/>
    <property type="match status" value="1"/>
</dbReference>
<dbReference type="InterPro" id="IPR001789">
    <property type="entry name" value="Sig_transdc_resp-reg_receiver"/>
</dbReference>
<dbReference type="CDD" id="cd17574">
    <property type="entry name" value="REC_OmpR"/>
    <property type="match status" value="1"/>
</dbReference>
<gene>
    <name evidence="5" type="ORF">E6K79_10215</name>
</gene>
<reference evidence="5 6" key="1">
    <citation type="journal article" date="2019" name="Nat. Microbiol.">
        <title>Mediterranean grassland soil C-N compound turnover is dependent on rainfall and depth, and is mediated by genomically divergent microorganisms.</title>
        <authorList>
            <person name="Diamond S."/>
            <person name="Andeer P.F."/>
            <person name="Li Z."/>
            <person name="Crits-Christoph A."/>
            <person name="Burstein D."/>
            <person name="Anantharaman K."/>
            <person name="Lane K.R."/>
            <person name="Thomas B.C."/>
            <person name="Pan C."/>
            <person name="Northen T.R."/>
            <person name="Banfield J.F."/>
        </authorList>
    </citation>
    <scope>NUCLEOTIDE SEQUENCE [LARGE SCALE GENOMIC DNA]</scope>
    <source>
        <strain evidence="5">WS_9</strain>
    </source>
</reference>
<dbReference type="SUPFAM" id="SSF52172">
    <property type="entry name" value="CheY-like"/>
    <property type="match status" value="1"/>
</dbReference>
<dbReference type="Pfam" id="PF00072">
    <property type="entry name" value="Response_reg"/>
    <property type="match status" value="1"/>
</dbReference>
<accession>A0A538TIK9</accession>
<evidence type="ECO:0000313" key="6">
    <source>
        <dbReference type="Proteomes" id="UP000317691"/>
    </source>
</evidence>
<dbReference type="PANTHER" id="PTHR44591">
    <property type="entry name" value="STRESS RESPONSE REGULATOR PROTEIN 1"/>
    <property type="match status" value="1"/>
</dbReference>
<evidence type="ECO:0000256" key="2">
    <source>
        <dbReference type="PROSITE-ProRule" id="PRU00169"/>
    </source>
</evidence>
<comment type="caution">
    <text evidence="5">The sequence shown here is derived from an EMBL/GenBank/DDBJ whole genome shotgun (WGS) entry which is preliminary data.</text>
</comment>
<dbReference type="Proteomes" id="UP000317691">
    <property type="component" value="Unassembled WGS sequence"/>
</dbReference>
<organism evidence="5 6">
    <name type="scientific">Eiseniibacteriota bacterium</name>
    <dbReference type="NCBI Taxonomy" id="2212470"/>
    <lineage>
        <taxon>Bacteria</taxon>
        <taxon>Candidatus Eiseniibacteriota</taxon>
    </lineage>
</organism>
<evidence type="ECO:0000259" key="4">
    <source>
        <dbReference type="PROSITE" id="PS50110"/>
    </source>
</evidence>
<evidence type="ECO:0000256" key="3">
    <source>
        <dbReference type="SAM" id="MobiDB-lite"/>
    </source>
</evidence>